<dbReference type="PANTHER" id="PTHR46348:SF1">
    <property type="entry name" value="DELETED IN LUNG AND ESOPHAGEAL CANCER PROTEIN 1"/>
    <property type="match status" value="1"/>
</dbReference>
<dbReference type="InterPro" id="IPR033304">
    <property type="entry name" value="DLEC1"/>
</dbReference>
<keyword evidence="4" id="KW-0969">Cilium</keyword>
<feature type="region of interest" description="Disordered" evidence="6">
    <location>
        <begin position="17"/>
        <end position="82"/>
    </location>
</feature>
<dbReference type="InterPro" id="IPR013783">
    <property type="entry name" value="Ig-like_fold"/>
</dbReference>
<evidence type="ECO:0000313" key="8">
    <source>
        <dbReference type="EMBL" id="GIL50970.1"/>
    </source>
</evidence>
<evidence type="ECO:0000256" key="3">
    <source>
        <dbReference type="ARBA" id="ARBA00022490"/>
    </source>
</evidence>
<keyword evidence="9" id="KW-1185">Reference proteome</keyword>
<protein>
    <recommendedName>
        <fullName evidence="7">HYDIN/VesB/CFA65-like Ig-like domain-containing protein</fullName>
    </recommendedName>
</protein>
<evidence type="ECO:0000256" key="4">
    <source>
        <dbReference type="ARBA" id="ARBA00023069"/>
    </source>
</evidence>
<dbReference type="Proteomes" id="UP000747399">
    <property type="component" value="Unassembled WGS sequence"/>
</dbReference>
<proteinExistence type="predicted"/>
<dbReference type="EMBL" id="BNCO01000010">
    <property type="protein sequence ID" value="GIL50970.1"/>
    <property type="molecule type" value="Genomic_DNA"/>
</dbReference>
<dbReference type="Pfam" id="PF22544">
    <property type="entry name" value="HYDIN_VesB_CFA65-like_Ig"/>
    <property type="match status" value="1"/>
</dbReference>
<dbReference type="Gene3D" id="2.60.40.10">
    <property type="entry name" value="Immunoglobulins"/>
    <property type="match status" value="1"/>
</dbReference>
<feature type="compositionally biased region" description="Acidic residues" evidence="6">
    <location>
        <begin position="19"/>
        <end position="35"/>
    </location>
</feature>
<keyword evidence="5" id="KW-0966">Cell projection</keyword>
<feature type="domain" description="HYDIN/VesB/CFA65-like Ig-like" evidence="7">
    <location>
        <begin position="170"/>
        <end position="247"/>
    </location>
</feature>
<evidence type="ECO:0000256" key="6">
    <source>
        <dbReference type="SAM" id="MobiDB-lite"/>
    </source>
</evidence>
<reference evidence="8" key="1">
    <citation type="journal article" date="2021" name="Proc. Natl. Acad. Sci. U.S.A.">
        <title>Three genomes in the algal genus Volvox reveal the fate of a haploid sex-determining region after a transition to homothallism.</title>
        <authorList>
            <person name="Yamamoto K."/>
            <person name="Hamaji T."/>
            <person name="Kawai-Toyooka H."/>
            <person name="Matsuzaki R."/>
            <person name="Takahashi F."/>
            <person name="Nishimura Y."/>
            <person name="Kawachi M."/>
            <person name="Noguchi H."/>
            <person name="Minakuchi Y."/>
            <person name="Umen J.G."/>
            <person name="Toyoda A."/>
            <person name="Nozaki H."/>
        </authorList>
    </citation>
    <scope>NUCLEOTIDE SEQUENCE</scope>
    <source>
        <strain evidence="8">NIES-3780</strain>
    </source>
</reference>
<organism evidence="8 9">
    <name type="scientific">Volvox africanus</name>
    <dbReference type="NCBI Taxonomy" id="51714"/>
    <lineage>
        <taxon>Eukaryota</taxon>
        <taxon>Viridiplantae</taxon>
        <taxon>Chlorophyta</taxon>
        <taxon>core chlorophytes</taxon>
        <taxon>Chlorophyceae</taxon>
        <taxon>CS clade</taxon>
        <taxon>Chlamydomonadales</taxon>
        <taxon>Volvocaceae</taxon>
        <taxon>Volvox</taxon>
    </lineage>
</organism>
<dbReference type="PANTHER" id="PTHR46348">
    <property type="entry name" value="DELETED IN LUNG AND ESOPHAGEAL CANCER PROTEIN 1"/>
    <property type="match status" value="1"/>
</dbReference>
<sequence>MQSSRMLDPVAAAAAIAALEEEGDDNAEDGEEEQGAAEIGEANIRTQGLSPPQPHRNSYLQDPYSQTHARPQPRQPSIKGRRAMFAAARSAKFADGVSADTETLPNGTHMTFEPSSGVLGPGEDLSVRVTVHGLTDGRSRSIVQLRSGAGFGHMECIEAFVCVVTPKCVIDRPVLDLGITFVGVQVRQLLIMRNLSLLPLEFRWSSESADEQDGALAELRVKPEKGQLAPGEEVELQVRYTPRAIGQSVMYGVCELGGAPQPLGFRLISAIHSLDVTYDLLTQEEYEEMGGLETVGSPAAGAIPAPMGVEASGVSSGEASLSGGMYFSRQSTSPLPASFFRRGRKGRLELDVGLLQGSAHLPPEILARIASGAAASTTASGGDVAASRGVSQQRLTFDGPVPRTWPPPTPQRHLVADFGKSVPLGESRQMYLVLTNRTAMHTSIRTWLDRFGVDDASKFMKKRSSSKSDVGGGSTNRQRDASYMSTESEAISLKDTGE</sequence>
<evidence type="ECO:0000259" key="7">
    <source>
        <dbReference type="Pfam" id="PF22544"/>
    </source>
</evidence>
<dbReference type="InterPro" id="IPR053879">
    <property type="entry name" value="HYDIN_VesB_CFA65-like_Ig"/>
</dbReference>
<feature type="compositionally biased region" description="Polar residues" evidence="6">
    <location>
        <begin position="44"/>
        <end position="69"/>
    </location>
</feature>
<dbReference type="AlphaFoldDB" id="A0A8J4AZF2"/>
<comment type="caution">
    <text evidence="8">The sequence shown here is derived from an EMBL/GenBank/DDBJ whole genome shotgun (WGS) entry which is preliminary data.</text>
</comment>
<keyword evidence="3" id="KW-0963">Cytoplasm</keyword>
<dbReference type="GO" id="GO:0015631">
    <property type="term" value="F:tubulin binding"/>
    <property type="evidence" value="ECO:0007669"/>
    <property type="project" value="TreeGrafter"/>
</dbReference>
<dbReference type="GO" id="GO:0008285">
    <property type="term" value="P:negative regulation of cell population proliferation"/>
    <property type="evidence" value="ECO:0007669"/>
    <property type="project" value="InterPro"/>
</dbReference>
<evidence type="ECO:0000256" key="1">
    <source>
        <dbReference type="ARBA" id="ARBA00004138"/>
    </source>
</evidence>
<evidence type="ECO:0000256" key="5">
    <source>
        <dbReference type="ARBA" id="ARBA00023273"/>
    </source>
</evidence>
<dbReference type="GO" id="GO:0005737">
    <property type="term" value="C:cytoplasm"/>
    <property type="evidence" value="ECO:0007669"/>
    <property type="project" value="TreeGrafter"/>
</dbReference>
<gene>
    <name evidence="8" type="ORF">Vafri_7044</name>
</gene>
<evidence type="ECO:0000256" key="2">
    <source>
        <dbReference type="ARBA" id="ARBA00004496"/>
    </source>
</evidence>
<name>A0A8J4AZF2_9CHLO</name>
<accession>A0A8J4AZF2</accession>
<evidence type="ECO:0000313" key="9">
    <source>
        <dbReference type="Proteomes" id="UP000747399"/>
    </source>
</evidence>
<feature type="region of interest" description="Disordered" evidence="6">
    <location>
        <begin position="459"/>
        <end position="498"/>
    </location>
</feature>
<dbReference type="GO" id="GO:0005929">
    <property type="term" value="C:cilium"/>
    <property type="evidence" value="ECO:0007669"/>
    <property type="project" value="TreeGrafter"/>
</dbReference>
<comment type="subcellular location">
    <subcellularLocation>
        <location evidence="1">Cell projection</location>
        <location evidence="1">Cilium</location>
    </subcellularLocation>
    <subcellularLocation>
        <location evidence="2">Cytoplasm</location>
    </subcellularLocation>
</comment>